<dbReference type="OrthoDB" id="9780943at2"/>
<accession>A0A4V2UX37</accession>
<dbReference type="PANTHER" id="PTHR42928:SF5">
    <property type="entry name" value="BLR1237 PROTEIN"/>
    <property type="match status" value="1"/>
</dbReference>
<evidence type="ECO:0000256" key="2">
    <source>
        <dbReference type="SAM" id="SignalP"/>
    </source>
</evidence>
<dbReference type="CDD" id="cd13578">
    <property type="entry name" value="PBP2_Bug27"/>
    <property type="match status" value="1"/>
</dbReference>
<proteinExistence type="inferred from homology"/>
<keyword evidence="3" id="KW-0675">Receptor</keyword>
<dbReference type="PIRSF" id="PIRSF017082">
    <property type="entry name" value="YflP"/>
    <property type="match status" value="1"/>
</dbReference>
<dbReference type="EMBL" id="SMAJ01000020">
    <property type="protein sequence ID" value="TCT02088.1"/>
    <property type="molecule type" value="Genomic_DNA"/>
</dbReference>
<dbReference type="Pfam" id="PF03401">
    <property type="entry name" value="TctC"/>
    <property type="match status" value="1"/>
</dbReference>
<dbReference type="RefSeq" id="WP_132585266.1">
    <property type="nucleotide sequence ID" value="NZ_SMAJ01000020.1"/>
</dbReference>
<evidence type="ECO:0000256" key="1">
    <source>
        <dbReference type="ARBA" id="ARBA00006987"/>
    </source>
</evidence>
<dbReference type="PANTHER" id="PTHR42928">
    <property type="entry name" value="TRICARBOXYLATE-BINDING PROTEIN"/>
    <property type="match status" value="1"/>
</dbReference>
<dbReference type="InterPro" id="IPR005064">
    <property type="entry name" value="BUG"/>
</dbReference>
<organism evidence="3 4">
    <name type="scientific">Paralcaligenes ureilyticus</name>
    <dbReference type="NCBI Taxonomy" id="627131"/>
    <lineage>
        <taxon>Bacteria</taxon>
        <taxon>Pseudomonadati</taxon>
        <taxon>Pseudomonadota</taxon>
        <taxon>Betaproteobacteria</taxon>
        <taxon>Burkholderiales</taxon>
        <taxon>Alcaligenaceae</taxon>
        <taxon>Paralcaligenes</taxon>
    </lineage>
</organism>
<feature type="signal peptide" evidence="2">
    <location>
        <begin position="1"/>
        <end position="23"/>
    </location>
</feature>
<dbReference type="SUPFAM" id="SSF53850">
    <property type="entry name" value="Periplasmic binding protein-like II"/>
    <property type="match status" value="1"/>
</dbReference>
<keyword evidence="2" id="KW-0732">Signal</keyword>
<comment type="similarity">
    <text evidence="1">Belongs to the UPF0065 (bug) family.</text>
</comment>
<dbReference type="AlphaFoldDB" id="A0A4V2UX37"/>
<feature type="chain" id="PRO_5020486986" evidence="2">
    <location>
        <begin position="24"/>
        <end position="325"/>
    </location>
</feature>
<sequence length="325" mass="34001">MMHRRHLLLGALSALLLSAGAFAGTPSWPTEPIKLVIGYSPGGSTDTAGRLLAKYLSNSLGRQVLVENRPGAGGTIGAAYVARAKPDGYTLLLAASPEVSIAPIAMKHMPYDPLKDLATISLVGKVTFVLVVNPSLPVKTLADLIAYAKANPGKLNYSSFGSNTSNHLVGEEFKVAAHISATHVPYKGSGPSIADLMGGQVQYTFDTATATLGQVKAGRLRALAVAANERLANAPTIPTMAEAGLPGFVGGTWFGLLAPAHTPQPIIDRLNAETRAALSSPELKKAFDDLNIVPSADSPSEFRGFINSEIVKWRSLAAKVGIKAQ</sequence>
<dbReference type="Gene3D" id="3.40.190.150">
    <property type="entry name" value="Bordetella uptake gene, domain 1"/>
    <property type="match status" value="1"/>
</dbReference>
<gene>
    <name evidence="3" type="ORF">EDC26_1204</name>
</gene>
<dbReference type="Gene3D" id="3.40.190.10">
    <property type="entry name" value="Periplasmic binding protein-like II"/>
    <property type="match status" value="1"/>
</dbReference>
<dbReference type="InterPro" id="IPR042100">
    <property type="entry name" value="Bug_dom1"/>
</dbReference>
<reference evidence="3 4" key="1">
    <citation type="submission" date="2019-03" db="EMBL/GenBank/DDBJ databases">
        <title>Genomic Encyclopedia of Type Strains, Phase IV (KMG-IV): sequencing the most valuable type-strain genomes for metagenomic binning, comparative biology and taxonomic classification.</title>
        <authorList>
            <person name="Goeker M."/>
        </authorList>
    </citation>
    <scope>NUCLEOTIDE SEQUENCE [LARGE SCALE GENOMIC DNA]</scope>
    <source>
        <strain evidence="3 4">DSM 24591</strain>
    </source>
</reference>
<evidence type="ECO:0000313" key="4">
    <source>
        <dbReference type="Proteomes" id="UP000295525"/>
    </source>
</evidence>
<protein>
    <submittedName>
        <fullName evidence="3">Tripartite-type tricarboxylate transporter receptor subunit TctC</fullName>
    </submittedName>
</protein>
<comment type="caution">
    <text evidence="3">The sequence shown here is derived from an EMBL/GenBank/DDBJ whole genome shotgun (WGS) entry which is preliminary data.</text>
</comment>
<keyword evidence="4" id="KW-1185">Reference proteome</keyword>
<name>A0A4V2UX37_9BURK</name>
<dbReference type="Proteomes" id="UP000295525">
    <property type="component" value="Unassembled WGS sequence"/>
</dbReference>
<evidence type="ECO:0000313" key="3">
    <source>
        <dbReference type="EMBL" id="TCT02088.1"/>
    </source>
</evidence>